<reference evidence="24" key="1">
    <citation type="submission" date="2025-08" db="UniProtKB">
        <authorList>
            <consortium name="Ensembl"/>
        </authorList>
    </citation>
    <scope>IDENTIFICATION</scope>
</reference>
<evidence type="ECO:0000259" key="20">
    <source>
        <dbReference type="PROSITE" id="PS50221"/>
    </source>
</evidence>
<evidence type="ECO:0000256" key="16">
    <source>
        <dbReference type="ARBA" id="ARBA00034109"/>
    </source>
</evidence>
<dbReference type="GO" id="GO:0007166">
    <property type="term" value="P:cell surface receptor signaling pathway"/>
    <property type="evidence" value="ECO:0007669"/>
    <property type="project" value="InterPro"/>
</dbReference>
<evidence type="ECO:0000256" key="12">
    <source>
        <dbReference type="ARBA" id="ARBA00023157"/>
    </source>
</evidence>
<proteinExistence type="inferred from homology"/>
<evidence type="ECO:0000256" key="13">
    <source>
        <dbReference type="ARBA" id="ARBA00023170"/>
    </source>
</evidence>
<dbReference type="InterPro" id="IPR017981">
    <property type="entry name" value="GPCR_2-like_7TM"/>
</dbReference>
<evidence type="ECO:0000256" key="18">
    <source>
        <dbReference type="SAM" id="MobiDB-lite"/>
    </source>
</evidence>
<evidence type="ECO:0000256" key="9">
    <source>
        <dbReference type="ARBA" id="ARBA00023018"/>
    </source>
</evidence>
<dbReference type="Pfam" id="PF00002">
    <property type="entry name" value="7tm_2"/>
    <property type="match status" value="1"/>
</dbReference>
<dbReference type="InterPro" id="IPR036445">
    <property type="entry name" value="GPCR_2_extracell_dom_sf"/>
</dbReference>
<feature type="transmembrane region" description="Helical" evidence="19">
    <location>
        <begin position="874"/>
        <end position="896"/>
    </location>
</feature>
<feature type="transmembrane region" description="Helical" evidence="19">
    <location>
        <begin position="957"/>
        <end position="980"/>
    </location>
</feature>
<evidence type="ECO:0000256" key="14">
    <source>
        <dbReference type="ARBA" id="ARBA00023180"/>
    </source>
</evidence>
<dbReference type="PROSITE" id="PS50227">
    <property type="entry name" value="G_PROTEIN_RECEP_F2_3"/>
    <property type="match status" value="1"/>
</dbReference>
<dbReference type="FunFam" id="1.20.1070.10:FF:000011">
    <property type="entry name" value="Adhesion G protein-coupled receptor L2"/>
    <property type="match status" value="1"/>
</dbReference>
<keyword evidence="11 19" id="KW-0472">Membrane</keyword>
<name>A0A8D0AUT2_SANLU</name>
<dbReference type="GO" id="GO:0004930">
    <property type="term" value="F:G protein-coupled receptor activity"/>
    <property type="evidence" value="ECO:0007669"/>
    <property type="project" value="UniProtKB-KW"/>
</dbReference>
<accession>A0A8D0AUT2</accession>
<dbReference type="GO" id="GO:0071391">
    <property type="term" value="P:cellular response to estrogen stimulus"/>
    <property type="evidence" value="ECO:0007669"/>
    <property type="project" value="Ensembl"/>
</dbReference>
<feature type="transmembrane region" description="Helical" evidence="19">
    <location>
        <begin position="1001"/>
        <end position="1024"/>
    </location>
</feature>
<feature type="domain" description="G-protein coupled receptors family 2 profile 2" evidence="22">
    <location>
        <begin position="813"/>
        <end position="1054"/>
    </location>
</feature>
<dbReference type="PANTHER" id="PTHR12011:SF60">
    <property type="entry name" value="ADHESION G PROTEIN-COUPLED RECEPTOR L3"/>
    <property type="match status" value="1"/>
</dbReference>
<feature type="transmembrane region" description="Helical" evidence="19">
    <location>
        <begin position="917"/>
        <end position="937"/>
    </location>
</feature>
<dbReference type="FunFam" id="2.60.220.50:FF:000001">
    <property type="entry name" value="Adhesion G protein-coupled receptor L2"/>
    <property type="match status" value="1"/>
</dbReference>
<feature type="domain" description="Olfactomedin-like" evidence="23">
    <location>
        <begin position="94"/>
        <end position="353"/>
    </location>
</feature>
<dbReference type="InterPro" id="IPR043159">
    <property type="entry name" value="Lectin_gal-bd_sf"/>
</dbReference>
<keyword evidence="8 19" id="KW-1133">Transmembrane helix</keyword>
<dbReference type="Ensembl" id="ENSSLUT00000061142.1">
    <property type="protein sequence ID" value="ENSSLUP00000059451.1"/>
    <property type="gene ID" value="ENSSLUG00000025416.1"/>
</dbReference>
<feature type="transmembrane region" description="Helical" evidence="19">
    <location>
        <begin position="1030"/>
        <end position="1053"/>
    </location>
</feature>
<feature type="transmembrane region" description="Helical" evidence="19">
    <location>
        <begin position="815"/>
        <end position="838"/>
    </location>
</feature>
<reference evidence="24" key="2">
    <citation type="submission" date="2025-09" db="UniProtKB">
        <authorList>
            <consortium name="Ensembl"/>
        </authorList>
    </citation>
    <scope>IDENTIFICATION</scope>
</reference>
<evidence type="ECO:0000259" key="23">
    <source>
        <dbReference type="PROSITE" id="PS51132"/>
    </source>
</evidence>
<keyword evidence="12 17" id="KW-1015">Disulfide bond</keyword>
<feature type="region of interest" description="Disordered" evidence="18">
    <location>
        <begin position="358"/>
        <end position="435"/>
    </location>
</feature>
<dbReference type="SMART" id="SM00303">
    <property type="entry name" value="GPS"/>
    <property type="match status" value="1"/>
</dbReference>
<feature type="compositionally biased region" description="Low complexity" evidence="18">
    <location>
        <begin position="1075"/>
        <end position="1090"/>
    </location>
</feature>
<dbReference type="PANTHER" id="PTHR12011">
    <property type="entry name" value="ADHESION G-PROTEIN COUPLED RECEPTOR"/>
    <property type="match status" value="1"/>
</dbReference>
<evidence type="ECO:0000259" key="21">
    <source>
        <dbReference type="PROSITE" id="PS50227"/>
    </source>
</evidence>
<dbReference type="Proteomes" id="UP000694568">
    <property type="component" value="Unplaced"/>
</dbReference>
<dbReference type="Gene3D" id="1.25.40.610">
    <property type="match status" value="1"/>
</dbReference>
<evidence type="ECO:0000256" key="5">
    <source>
        <dbReference type="ARBA" id="ARBA00022692"/>
    </source>
</evidence>
<dbReference type="PROSITE" id="PS50221">
    <property type="entry name" value="GAIN_B"/>
    <property type="match status" value="1"/>
</dbReference>
<dbReference type="SUPFAM" id="SSF81321">
    <property type="entry name" value="Family A G protein-coupled receptor-like"/>
    <property type="match status" value="1"/>
</dbReference>
<organism evidence="24 25">
    <name type="scientific">Sander lucioperca</name>
    <name type="common">Pike-perch</name>
    <name type="synonym">Perca lucioperca</name>
    <dbReference type="NCBI Taxonomy" id="283035"/>
    <lineage>
        <taxon>Eukaryota</taxon>
        <taxon>Metazoa</taxon>
        <taxon>Chordata</taxon>
        <taxon>Craniata</taxon>
        <taxon>Vertebrata</taxon>
        <taxon>Euteleostomi</taxon>
        <taxon>Actinopterygii</taxon>
        <taxon>Neopterygii</taxon>
        <taxon>Teleostei</taxon>
        <taxon>Neoteleostei</taxon>
        <taxon>Acanthomorphata</taxon>
        <taxon>Eupercaria</taxon>
        <taxon>Perciformes</taxon>
        <taxon>Percoidei</taxon>
        <taxon>Percidae</taxon>
        <taxon>Luciopercinae</taxon>
        <taxon>Sander</taxon>
    </lineage>
</organism>
<dbReference type="GO" id="GO:0035641">
    <property type="term" value="P:locomotory exploration behavior"/>
    <property type="evidence" value="ECO:0007669"/>
    <property type="project" value="Ensembl"/>
</dbReference>
<feature type="domain" description="G-protein coupled receptors family 2 profile 1" evidence="21">
    <location>
        <begin position="434"/>
        <end position="491"/>
    </location>
</feature>
<evidence type="ECO:0000256" key="6">
    <source>
        <dbReference type="ARBA" id="ARBA00022729"/>
    </source>
</evidence>
<keyword evidence="7" id="KW-0430">Lectin</keyword>
<evidence type="ECO:0000256" key="15">
    <source>
        <dbReference type="ARBA" id="ARBA00023224"/>
    </source>
</evidence>
<feature type="region of interest" description="Disordered" evidence="18">
    <location>
        <begin position="1075"/>
        <end position="1097"/>
    </location>
</feature>
<feature type="compositionally biased region" description="Pro residues" evidence="18">
    <location>
        <begin position="417"/>
        <end position="430"/>
    </location>
</feature>
<dbReference type="InterPro" id="IPR000832">
    <property type="entry name" value="GPCR_2_secretin-like"/>
</dbReference>
<dbReference type="InterPro" id="IPR046338">
    <property type="entry name" value="GAIN_dom_sf"/>
</dbReference>
<feature type="disulfide bond" evidence="17">
    <location>
        <begin position="95"/>
        <end position="277"/>
    </location>
</feature>
<feature type="compositionally biased region" description="Gly residues" evidence="18">
    <location>
        <begin position="366"/>
        <end position="381"/>
    </location>
</feature>
<protein>
    <submittedName>
        <fullName evidence="24">Adhesion G protein-coupled receptor L3.1</fullName>
    </submittedName>
</protein>
<gene>
    <name evidence="24" type="primary">adgrl3.1</name>
</gene>
<evidence type="ECO:0000256" key="2">
    <source>
        <dbReference type="ARBA" id="ARBA00010933"/>
    </source>
</evidence>
<dbReference type="SMART" id="SM00008">
    <property type="entry name" value="HormR"/>
    <property type="match status" value="1"/>
</dbReference>
<comment type="subcellular location">
    <subcellularLocation>
        <location evidence="1">Cell membrane</location>
        <topology evidence="1">Multi-pass membrane protein</topology>
    </subcellularLocation>
    <subcellularLocation>
        <location evidence="16">Synaptic cell membrane</location>
    </subcellularLocation>
</comment>
<dbReference type="SMART" id="SM00284">
    <property type="entry name" value="OLF"/>
    <property type="match status" value="1"/>
</dbReference>
<dbReference type="Gene3D" id="2.60.220.50">
    <property type="match status" value="1"/>
</dbReference>
<keyword evidence="25" id="KW-1185">Reference proteome</keyword>
<dbReference type="Pfam" id="PF02354">
    <property type="entry name" value="Latrophilin"/>
    <property type="match status" value="1"/>
</dbReference>
<keyword evidence="10" id="KW-0297">G-protein coupled receptor</keyword>
<evidence type="ECO:0000256" key="1">
    <source>
        <dbReference type="ARBA" id="ARBA00004651"/>
    </source>
</evidence>
<dbReference type="InterPro" id="IPR032471">
    <property type="entry name" value="AGRL2-4_GAIN_subdom_A"/>
</dbReference>
<keyword evidence="3" id="KW-1003">Cell membrane</keyword>
<dbReference type="Gene3D" id="1.20.1070.10">
    <property type="entry name" value="Rhodopsin 7-helix transmembrane proteins"/>
    <property type="match status" value="1"/>
</dbReference>
<evidence type="ECO:0000256" key="7">
    <source>
        <dbReference type="ARBA" id="ARBA00022734"/>
    </source>
</evidence>
<evidence type="ECO:0000256" key="4">
    <source>
        <dbReference type="ARBA" id="ARBA00022553"/>
    </source>
</evidence>
<dbReference type="GO" id="GO:0097060">
    <property type="term" value="C:synaptic membrane"/>
    <property type="evidence" value="ECO:0007669"/>
    <property type="project" value="UniProtKB-SubCell"/>
</dbReference>
<dbReference type="PROSITE" id="PS50261">
    <property type="entry name" value="G_PROTEIN_RECEP_F2_4"/>
    <property type="match status" value="1"/>
</dbReference>
<keyword evidence="15" id="KW-0807">Transducer</keyword>
<dbReference type="Pfam" id="PF02191">
    <property type="entry name" value="OLF"/>
    <property type="match status" value="1"/>
</dbReference>
<dbReference type="AlphaFoldDB" id="A0A8D0AUT2"/>
<keyword evidence="13" id="KW-0675">Receptor</keyword>
<evidence type="ECO:0000256" key="19">
    <source>
        <dbReference type="SAM" id="Phobius"/>
    </source>
</evidence>
<evidence type="ECO:0000256" key="10">
    <source>
        <dbReference type="ARBA" id="ARBA00023040"/>
    </source>
</evidence>
<dbReference type="InterPro" id="IPR001879">
    <property type="entry name" value="GPCR_2_extracellular_dom"/>
</dbReference>
<keyword evidence="6" id="KW-0732">Signal</keyword>
<dbReference type="FunFam" id="1.25.40.610:FF:000003">
    <property type="entry name" value="adhesion G protein-coupled receptor L3"/>
    <property type="match status" value="1"/>
</dbReference>
<dbReference type="GeneTree" id="ENSGT00940000155527"/>
<dbReference type="PRINTS" id="PR01444">
    <property type="entry name" value="LATROPHILIN"/>
</dbReference>
<dbReference type="GO" id="GO:0046959">
    <property type="term" value="P:habituation"/>
    <property type="evidence" value="ECO:0007669"/>
    <property type="project" value="Ensembl"/>
</dbReference>
<dbReference type="InterPro" id="IPR003924">
    <property type="entry name" value="GPCR_2_latrophilin"/>
</dbReference>
<dbReference type="Gene3D" id="2.60.120.740">
    <property type="match status" value="1"/>
</dbReference>
<dbReference type="InterPro" id="IPR000203">
    <property type="entry name" value="GPS"/>
</dbReference>
<evidence type="ECO:0000259" key="22">
    <source>
        <dbReference type="PROSITE" id="PS50261"/>
    </source>
</evidence>
<dbReference type="PRINTS" id="PR00249">
    <property type="entry name" value="GPCRSECRETIN"/>
</dbReference>
<evidence type="ECO:0000313" key="24">
    <source>
        <dbReference type="Ensembl" id="ENSSLUP00000059451.1"/>
    </source>
</evidence>
<comment type="similarity">
    <text evidence="2">Belongs to the G-protein coupled receptor 2 family. LN-TM7 subfamily.</text>
</comment>
<dbReference type="InterPro" id="IPR017983">
    <property type="entry name" value="GPCR_2_secretin-like_CS"/>
</dbReference>
<dbReference type="PROSITE" id="PS00650">
    <property type="entry name" value="G_PROTEIN_RECEP_F2_2"/>
    <property type="match status" value="1"/>
</dbReference>
<evidence type="ECO:0000313" key="25">
    <source>
        <dbReference type="Proteomes" id="UP000694568"/>
    </source>
</evidence>
<keyword evidence="4" id="KW-0597">Phosphoprotein</keyword>
<evidence type="ECO:0000256" key="8">
    <source>
        <dbReference type="ARBA" id="ARBA00022989"/>
    </source>
</evidence>
<feature type="transmembrane region" description="Helical" evidence="19">
    <location>
        <begin position="850"/>
        <end position="868"/>
    </location>
</feature>
<sequence>MYTSNSQLLRIIRHSYGRAPIPMAVVRRELSCESYPIELRCPGTDVIMIESANYGRTDDKICDSDPAQMENTRCYLPDAYKIMSLRSVYSVLFLCPGILRGVYQSEHLFESDHQSGAWCKDPLQASDKIYYMPWTPYRTDTLTEYSSKEDFIAGRPTTTYKLPHRVDGTGFVVYDGALFFNKERTRNIVKFDLRTRIKSGEAIIANANYHDTSPYRWGGKSDIDLAVDENGLWVIYATEQNNGRIVVSQLNPYTLRIEGSWDTSYDKRSASNAFMICGVLYVVKTVYEDDDNEGTGNKIDYVYNTDKSKEMTVNIPFPNSYQYIAAVDYNPRDNLLYVWNNYHVVKYSLDFGNNDYRPPPMMPPNRGGGGVGGGPVGGGGSSSSSTSRTITTRSPPYYTTPRPLLTTSPARERSPPVQIPPAAPQPPALPPQDFCSPRLTADISWPRTQQGQTAKQPCPVGTLGVATYVCVAHLGYWDPQGPDLSNCTSPWVNHIMQKLRSGETAAIVARELAEQTKGLLRPGDVPSTVRAMAQLVELLDVQLRNLTPGGKDSAARSLTKLQKRERSCRFFTQAMVETANNLLQPRAQAAWRELSTIGQLHSATLLLDTVETGAFMLADNLLKTDTVQETTDNIQLEVARLSTDGNLADLTFPQSELHGNSIQLSASTLKQHGRNGEIRMAFVLYRNLGAYLSTENASVRLSSEAVYPNYSVIVNSPVITASINKESNKVYLSEPVVFTVKHLQHSEENFNPNCSFWSYSKRTMTGFWSTQDCRLLATNRTHTTCSCTHLTSFAVLMAHVEVKKGDSMHDLLLDVITWVGILLSLVCLLICIFTFCFFRGLQSDRNTIHKNLCISLFIAESLFLVGINRADQPIACAVFAALLHFFFLAAFTWMFLEGVQLYIMLVEVFESEHSRTKYFYLAGYGVPAVIVAVSAAVDYRSYGTDRVCWLRLDTYFIWSFIGPATLIIMLNVIFLGIALYKMFHHTAILKPDSGCLDNIKSWVIGAIALLCLLGLTWAFGLMYINESTVIMAYLFTIFNSLQGMFIFIFHCILQKKVRKEYGKCLRTHCCSGKSVETSISSSSKTTTSRTPGRYSTGSQSRIRRMWNDTVRKQESSFITGDINSSATLNRGAMANHLITNALLRPHGTNNPYNTLLGDSAVYNNPAVGMYNTQAPYRDTSMG</sequence>
<dbReference type="Gene3D" id="4.10.1240.10">
    <property type="entry name" value="GPCR, family 2, extracellular hormone receptor domain"/>
    <property type="match status" value="1"/>
</dbReference>
<keyword evidence="9" id="KW-0770">Synapse</keyword>
<dbReference type="GO" id="GO:0030246">
    <property type="term" value="F:carbohydrate binding"/>
    <property type="evidence" value="ECO:0007669"/>
    <property type="project" value="UniProtKB-KW"/>
</dbReference>
<dbReference type="PROSITE" id="PS51132">
    <property type="entry name" value="OLF"/>
    <property type="match status" value="1"/>
</dbReference>
<dbReference type="Pfam" id="PF02793">
    <property type="entry name" value="HRM"/>
    <property type="match status" value="1"/>
</dbReference>
<keyword evidence="14" id="KW-0325">Glycoprotein</keyword>
<evidence type="ECO:0000256" key="3">
    <source>
        <dbReference type="ARBA" id="ARBA00022475"/>
    </source>
</evidence>
<feature type="compositionally biased region" description="Low complexity" evidence="18">
    <location>
        <begin position="382"/>
        <end position="409"/>
    </location>
</feature>
<dbReference type="InterPro" id="IPR003334">
    <property type="entry name" value="GPCR_2_latrophilin_rcpt_C"/>
</dbReference>
<dbReference type="InterPro" id="IPR057244">
    <property type="entry name" value="GAIN_B"/>
</dbReference>
<evidence type="ECO:0000256" key="11">
    <source>
        <dbReference type="ARBA" id="ARBA00023136"/>
    </source>
</evidence>
<evidence type="ECO:0000256" key="17">
    <source>
        <dbReference type="PROSITE-ProRule" id="PRU00446"/>
    </source>
</evidence>
<dbReference type="InterPro" id="IPR003112">
    <property type="entry name" value="Olfac-like_dom"/>
</dbReference>
<dbReference type="Pfam" id="PF16489">
    <property type="entry name" value="GAIN"/>
    <property type="match status" value="1"/>
</dbReference>
<dbReference type="Pfam" id="PF01825">
    <property type="entry name" value="GPS"/>
    <property type="match status" value="1"/>
</dbReference>
<keyword evidence="5 19" id="KW-0812">Transmembrane</keyword>
<dbReference type="GO" id="GO:0007189">
    <property type="term" value="P:adenylate cyclase-activating G protein-coupled receptor signaling pathway"/>
    <property type="evidence" value="ECO:0007669"/>
    <property type="project" value="TreeGrafter"/>
</dbReference>
<feature type="domain" description="GAIN-B" evidence="20">
    <location>
        <begin position="625"/>
        <end position="803"/>
    </location>
</feature>